<dbReference type="EMBL" id="JAEUGD010000066">
    <property type="protein sequence ID" value="MBL6449052.1"/>
    <property type="molecule type" value="Genomic_DNA"/>
</dbReference>
<dbReference type="Proteomes" id="UP000614216">
    <property type="component" value="Unassembled WGS sequence"/>
</dbReference>
<evidence type="ECO:0000313" key="3">
    <source>
        <dbReference type="Proteomes" id="UP000614216"/>
    </source>
</evidence>
<keyword evidence="1" id="KW-0732">Signal</keyword>
<dbReference type="AlphaFoldDB" id="A0A937G1U0"/>
<dbReference type="RefSeq" id="WP_202858585.1">
    <property type="nucleotide sequence ID" value="NZ_JAEUGD010000066.1"/>
</dbReference>
<sequence>MKSKFNEYIALLLIMLGLLSACDTADNEIAPDASFFRIYDNDQFQASFIPIDVKQTGDGGYLILGATRLNDSDFSGVYLLKADENGQFVSEQNLSSQFVHPVNSLIELEDKFYFVAMEATSLRAHLFTLNSAGQLTDTAAIGGNVYYPLYAAADENSIILHSYNNGEKRSALSLVSTLGQVINQVDFSIGAGDEVEAPIMEHFTRTGRQLPFSAGKMDNGLYYFNGFYNYTMSLVFTNFSSEDPNGVTQGQHDNGGISAISHIAGNSFAIARFNYGDNYILPKVDLNVTGTSSSFDLAGNSFPELVPDAPIMVKKMTIDGKNVSIFGSHTKAGKIILMAYSTSSGELLGTKHLGFANPFEIAGFNITEDNGLVVAGATSVADRFTRICLFKLTEDELSELVN</sequence>
<protein>
    <recommendedName>
        <fullName evidence="4">Lipoprotein</fullName>
    </recommendedName>
</protein>
<comment type="caution">
    <text evidence="2">The sequence shown here is derived from an EMBL/GenBank/DDBJ whole genome shotgun (WGS) entry which is preliminary data.</text>
</comment>
<feature type="chain" id="PRO_5037188803" description="Lipoprotein" evidence="1">
    <location>
        <begin position="26"/>
        <end position="402"/>
    </location>
</feature>
<evidence type="ECO:0008006" key="4">
    <source>
        <dbReference type="Google" id="ProtNLM"/>
    </source>
</evidence>
<accession>A0A937G1U0</accession>
<organism evidence="2 3">
    <name type="scientific">Fulvivirga marina</name>
    <dbReference type="NCBI Taxonomy" id="2494733"/>
    <lineage>
        <taxon>Bacteria</taxon>
        <taxon>Pseudomonadati</taxon>
        <taxon>Bacteroidota</taxon>
        <taxon>Cytophagia</taxon>
        <taxon>Cytophagales</taxon>
        <taxon>Fulvivirgaceae</taxon>
        <taxon>Fulvivirga</taxon>
    </lineage>
</organism>
<name>A0A937G1U0_9BACT</name>
<keyword evidence="3" id="KW-1185">Reference proteome</keyword>
<proteinExistence type="predicted"/>
<reference evidence="2" key="1">
    <citation type="submission" date="2021-01" db="EMBL/GenBank/DDBJ databases">
        <title>Fulvivirga kasyanovii gen. nov., sp nov., a novel member of the phylum Bacteroidetes isolated from seawater in a mussel farm.</title>
        <authorList>
            <person name="Zhao L.-H."/>
            <person name="Wang Z.-J."/>
        </authorList>
    </citation>
    <scope>NUCLEOTIDE SEQUENCE</scope>
    <source>
        <strain evidence="2">29W222</strain>
    </source>
</reference>
<evidence type="ECO:0000256" key="1">
    <source>
        <dbReference type="SAM" id="SignalP"/>
    </source>
</evidence>
<feature type="signal peptide" evidence="1">
    <location>
        <begin position="1"/>
        <end position="25"/>
    </location>
</feature>
<gene>
    <name evidence="2" type="ORF">JMN32_22260</name>
</gene>
<dbReference type="PROSITE" id="PS51257">
    <property type="entry name" value="PROKAR_LIPOPROTEIN"/>
    <property type="match status" value="1"/>
</dbReference>
<evidence type="ECO:0000313" key="2">
    <source>
        <dbReference type="EMBL" id="MBL6449052.1"/>
    </source>
</evidence>